<protein>
    <submittedName>
        <fullName evidence="1">Uncharacterized protein</fullName>
    </submittedName>
</protein>
<dbReference type="AlphaFoldDB" id="A0A8D8VKI9"/>
<proteinExistence type="predicted"/>
<dbReference type="EMBL" id="HBUF01065248">
    <property type="protein sequence ID" value="CAG6627403.1"/>
    <property type="molecule type" value="Transcribed_RNA"/>
</dbReference>
<sequence>MRAIDIPVGHERTVRSIEIPVIHERGKDIQIPVINVSSIEIPVAHEKTAGSIDMPVAHERAKDIQIPVVLEKTINDIQIPVIHELTGNPVKIPVFSKSMHDIEIPVIHETAAAYPFEIPVFLETSATGADFSKHPKIILTTPTNVRKLHEVFEEKSQFSKTTKSYHDSCQSIPNILESPINLGTHQGAQYSKSSSATEQPFDKFVIEMKNEFEKAFEPESNLRRLERSERVHNLHNVHGNDSHCAADVQPVFGASSWHSSHPWTSMTSQCSQQPFSGVSLCSTTSCPMYTAAVYSWSRTKPCVSTTPVIATTKGFHL</sequence>
<accession>A0A8D8VKI9</accession>
<evidence type="ECO:0000313" key="1">
    <source>
        <dbReference type="EMBL" id="CAG6627403.1"/>
    </source>
</evidence>
<reference evidence="1" key="1">
    <citation type="submission" date="2021-05" db="EMBL/GenBank/DDBJ databases">
        <authorList>
            <person name="Alioto T."/>
            <person name="Alioto T."/>
            <person name="Gomez Garrido J."/>
        </authorList>
    </citation>
    <scope>NUCLEOTIDE SEQUENCE</scope>
</reference>
<organism evidence="1">
    <name type="scientific">Cacopsylla melanoneura</name>
    <dbReference type="NCBI Taxonomy" id="428564"/>
    <lineage>
        <taxon>Eukaryota</taxon>
        <taxon>Metazoa</taxon>
        <taxon>Ecdysozoa</taxon>
        <taxon>Arthropoda</taxon>
        <taxon>Hexapoda</taxon>
        <taxon>Insecta</taxon>
        <taxon>Pterygota</taxon>
        <taxon>Neoptera</taxon>
        <taxon>Paraneoptera</taxon>
        <taxon>Hemiptera</taxon>
        <taxon>Sternorrhyncha</taxon>
        <taxon>Psylloidea</taxon>
        <taxon>Psyllidae</taxon>
        <taxon>Psyllinae</taxon>
        <taxon>Cacopsylla</taxon>
    </lineage>
</organism>
<name>A0A8D8VKI9_9HEMI</name>